<evidence type="ECO:0000259" key="7">
    <source>
        <dbReference type="PROSITE" id="PS50850"/>
    </source>
</evidence>
<dbReference type="FunFam" id="1.20.1250.20:FF:000013">
    <property type="entry name" value="MFS general substrate transporter"/>
    <property type="match status" value="1"/>
</dbReference>
<evidence type="ECO:0000256" key="5">
    <source>
        <dbReference type="ARBA" id="ARBA00023136"/>
    </source>
</evidence>
<feature type="transmembrane region" description="Helical" evidence="6">
    <location>
        <begin position="412"/>
        <end position="432"/>
    </location>
</feature>
<dbReference type="InterPro" id="IPR036259">
    <property type="entry name" value="MFS_trans_sf"/>
</dbReference>
<evidence type="ECO:0000256" key="1">
    <source>
        <dbReference type="ARBA" id="ARBA00004141"/>
    </source>
</evidence>
<dbReference type="Proteomes" id="UP000310687">
    <property type="component" value="Unassembled WGS sequence"/>
</dbReference>
<dbReference type="FunFam" id="1.20.1250.20:FF:000018">
    <property type="entry name" value="MFS transporter permease"/>
    <property type="match status" value="1"/>
</dbReference>
<feature type="transmembrane region" description="Helical" evidence="6">
    <location>
        <begin position="378"/>
        <end position="400"/>
    </location>
</feature>
<comment type="caution">
    <text evidence="8">The sequence shown here is derived from an EMBL/GenBank/DDBJ whole genome shotgun (WGS) entry which is preliminary data.</text>
</comment>
<evidence type="ECO:0000256" key="4">
    <source>
        <dbReference type="ARBA" id="ARBA00022989"/>
    </source>
</evidence>
<dbReference type="PANTHER" id="PTHR43791:SF101">
    <property type="entry name" value="HIGH-AFFINITY NICOTINIC ACID TRANSPORTER"/>
    <property type="match status" value="1"/>
</dbReference>
<feature type="transmembrane region" description="Helical" evidence="6">
    <location>
        <begin position="187"/>
        <end position="206"/>
    </location>
</feature>
<dbReference type="GO" id="GO:0016020">
    <property type="term" value="C:membrane"/>
    <property type="evidence" value="ECO:0007669"/>
    <property type="project" value="UniProtKB-SubCell"/>
</dbReference>
<feature type="transmembrane region" description="Helical" evidence="6">
    <location>
        <begin position="125"/>
        <end position="144"/>
    </location>
</feature>
<keyword evidence="2" id="KW-0813">Transport</keyword>
<accession>A0A4S8XLQ4</accession>
<dbReference type="GO" id="GO:0022857">
    <property type="term" value="F:transmembrane transporter activity"/>
    <property type="evidence" value="ECO:0007669"/>
    <property type="project" value="InterPro"/>
</dbReference>
<dbReference type="InterPro" id="IPR020846">
    <property type="entry name" value="MFS_dom"/>
</dbReference>
<feature type="transmembrane region" description="Helical" evidence="6">
    <location>
        <begin position="444"/>
        <end position="468"/>
    </location>
</feature>
<feature type="transmembrane region" description="Helical" evidence="6">
    <location>
        <begin position="55"/>
        <end position="72"/>
    </location>
</feature>
<feature type="transmembrane region" description="Helical" evidence="6">
    <location>
        <begin position="352"/>
        <end position="372"/>
    </location>
</feature>
<keyword evidence="3 6" id="KW-0812">Transmembrane</keyword>
<protein>
    <submittedName>
        <fullName evidence="8">High-affinity nicotinic acid transporter</fullName>
    </submittedName>
</protein>
<evidence type="ECO:0000313" key="9">
    <source>
        <dbReference type="Proteomes" id="UP000310687"/>
    </source>
</evidence>
<comment type="subcellular location">
    <subcellularLocation>
        <location evidence="1">Membrane</location>
        <topology evidence="1">Multi-pass membrane protein</topology>
    </subcellularLocation>
</comment>
<dbReference type="PANTHER" id="PTHR43791">
    <property type="entry name" value="PERMEASE-RELATED"/>
    <property type="match status" value="1"/>
</dbReference>
<dbReference type="Pfam" id="PF07690">
    <property type="entry name" value="MFS_1"/>
    <property type="match status" value="1"/>
</dbReference>
<name>A0A4S8XLQ4_AURPU</name>
<feature type="transmembrane region" description="Helical" evidence="6">
    <location>
        <begin position="218"/>
        <end position="240"/>
    </location>
</feature>
<dbReference type="AlphaFoldDB" id="A0A4S8XLQ4"/>
<evidence type="ECO:0000256" key="3">
    <source>
        <dbReference type="ARBA" id="ARBA00022692"/>
    </source>
</evidence>
<evidence type="ECO:0000256" key="6">
    <source>
        <dbReference type="SAM" id="Phobius"/>
    </source>
</evidence>
<evidence type="ECO:0000313" key="8">
    <source>
        <dbReference type="EMBL" id="THW39898.1"/>
    </source>
</evidence>
<feature type="transmembrane region" description="Helical" evidence="6">
    <location>
        <begin position="156"/>
        <end position="175"/>
    </location>
</feature>
<dbReference type="EMBL" id="QZAL01000087">
    <property type="protein sequence ID" value="THW39898.1"/>
    <property type="molecule type" value="Genomic_DNA"/>
</dbReference>
<organism evidence="8 9">
    <name type="scientific">Aureobasidium pullulans</name>
    <name type="common">Black yeast</name>
    <name type="synonym">Pullularia pullulans</name>
    <dbReference type="NCBI Taxonomy" id="5580"/>
    <lineage>
        <taxon>Eukaryota</taxon>
        <taxon>Fungi</taxon>
        <taxon>Dikarya</taxon>
        <taxon>Ascomycota</taxon>
        <taxon>Pezizomycotina</taxon>
        <taxon>Dothideomycetes</taxon>
        <taxon>Dothideomycetidae</taxon>
        <taxon>Dothideales</taxon>
        <taxon>Saccotheciaceae</taxon>
        <taxon>Aureobasidium</taxon>
    </lineage>
</organism>
<feature type="transmembrane region" description="Helical" evidence="6">
    <location>
        <begin position="325"/>
        <end position="345"/>
    </location>
</feature>
<keyword evidence="4 6" id="KW-1133">Transmembrane helix</keyword>
<proteinExistence type="predicted"/>
<dbReference type="Gene3D" id="1.20.1250.20">
    <property type="entry name" value="MFS general substrate transporter like domains"/>
    <property type="match status" value="2"/>
</dbReference>
<feature type="domain" description="Major facilitator superfamily (MFS) profile" evidence="7">
    <location>
        <begin position="59"/>
        <end position="472"/>
    </location>
</feature>
<dbReference type="SUPFAM" id="SSF103473">
    <property type="entry name" value="MFS general substrate transporter"/>
    <property type="match status" value="1"/>
</dbReference>
<evidence type="ECO:0000256" key="2">
    <source>
        <dbReference type="ARBA" id="ARBA00022448"/>
    </source>
</evidence>
<gene>
    <name evidence="8" type="ORF">D6D22_06093</name>
</gene>
<dbReference type="PROSITE" id="PS50850">
    <property type="entry name" value="MFS"/>
    <property type="match status" value="1"/>
</dbReference>
<sequence>MPPERVPMQDSSEKGMAVGPAFDKSTVINTGEDVDIGTSELYVDPKKEAAMMRKFDLVAIGLLGLFYMLANLDRSNIGNAKTAGLDVDIHLKGNQYGNAVTLLYATYVPFEAPAAILLKIIGPTYLLSFCAFAWGLCCMCTAFVEDVGGLYTVRLLTGLFEAGLIPCINVYLSMVYKKSERGKRSSVIFAFSAFASAFGGLLAYGLTQIRSGGYLNGWRILFLFEGLLTIVVVPIFFFGFPKTPQTAWFLTEEEKRMIAVRYQQNSHWGIDEKFSWGEVIKVLRDPKWYAFWIFQFSVDVSLYGFTTFLPTILTGLGYKSYHSNLMTVPIYAWGLIWFLLVAWASDRYGMRGPFIAGPLVLLIIGYAILMSVESLGVRYFACYIIVMGIYPTTGMSMMWLSDNVAQHYKRATMIGLSLTFGNTAGVAVGQIFTSADSPRYRTGISISMGLAAVALACVFSLMLGMTVVNKRRAERIRKAEEAGTPLLPHPELGDYDVFFKYSI</sequence>
<feature type="transmembrane region" description="Helical" evidence="6">
    <location>
        <begin position="289"/>
        <end position="313"/>
    </location>
</feature>
<reference evidence="8 9" key="1">
    <citation type="submission" date="2018-10" db="EMBL/GenBank/DDBJ databases">
        <title>Fifty Aureobasidium pullulans genomes reveal a recombining polyextremotolerant generalist.</title>
        <authorList>
            <person name="Gostincar C."/>
            <person name="Turk M."/>
            <person name="Zajc J."/>
            <person name="Gunde-Cimerman N."/>
        </authorList>
    </citation>
    <scope>NUCLEOTIDE SEQUENCE [LARGE SCALE GENOMIC DNA]</scope>
    <source>
        <strain evidence="8 9">EXF-11013</strain>
    </source>
</reference>
<keyword evidence="5 6" id="KW-0472">Membrane</keyword>
<dbReference type="InterPro" id="IPR011701">
    <property type="entry name" value="MFS"/>
</dbReference>